<dbReference type="Proteomes" id="UP000076567">
    <property type="component" value="Unassembled WGS sequence"/>
</dbReference>
<protein>
    <submittedName>
        <fullName evidence="1">Uncharacterized protein</fullName>
    </submittedName>
</protein>
<dbReference type="OrthoDB" id="2252786at2"/>
<comment type="caution">
    <text evidence="1">The sequence shown here is derived from an EMBL/GenBank/DDBJ whole genome shotgun (WGS) entry which is preliminary data.</text>
</comment>
<evidence type="ECO:0000313" key="2">
    <source>
        <dbReference type="Proteomes" id="UP000076567"/>
    </source>
</evidence>
<proteinExistence type="predicted"/>
<gene>
    <name evidence="1" type="ORF">AWM68_17495</name>
</gene>
<dbReference type="EMBL" id="LRFC01000006">
    <property type="protein sequence ID" value="KZE67967.1"/>
    <property type="molecule type" value="Genomic_DNA"/>
</dbReference>
<keyword evidence="2" id="KW-1185">Reference proteome</keyword>
<sequence>MLSTVKVYLLELDGDDPDYFDGLFRIDSLQYFDEKGNVVDYDDSKWSGFFNYDYQTAQELKNDLSTRLEVDPKNIEII</sequence>
<name>A0A163S1M3_9BACL</name>
<dbReference type="RefSeq" id="WP_066238406.1">
    <property type="nucleotide sequence ID" value="NZ_LRFC01000006.1"/>
</dbReference>
<organism evidence="1 2">
    <name type="scientific">Fictibacillus phosphorivorans</name>
    <dbReference type="NCBI Taxonomy" id="1221500"/>
    <lineage>
        <taxon>Bacteria</taxon>
        <taxon>Bacillati</taxon>
        <taxon>Bacillota</taxon>
        <taxon>Bacilli</taxon>
        <taxon>Bacillales</taxon>
        <taxon>Fictibacillaceae</taxon>
        <taxon>Fictibacillus</taxon>
    </lineage>
</organism>
<evidence type="ECO:0000313" key="1">
    <source>
        <dbReference type="EMBL" id="KZE67967.1"/>
    </source>
</evidence>
<reference evidence="2" key="1">
    <citation type="submission" date="2016-01" db="EMBL/GenBank/DDBJ databases">
        <title>Draft genome of Chromobacterium sp. F49.</title>
        <authorList>
            <person name="Hong K.W."/>
        </authorList>
    </citation>
    <scope>NUCLEOTIDE SEQUENCE [LARGE SCALE GENOMIC DNA]</scope>
    <source>
        <strain evidence="2">P7IIIA</strain>
    </source>
</reference>
<dbReference type="AlphaFoldDB" id="A0A163S1M3"/>
<accession>A0A163S1M3</accession>